<keyword evidence="7" id="KW-0732">Signal</keyword>
<dbReference type="GO" id="GO:0006508">
    <property type="term" value="P:proteolysis"/>
    <property type="evidence" value="ECO:0007669"/>
    <property type="project" value="UniProtKB-KW"/>
</dbReference>
<dbReference type="InterPro" id="IPR050131">
    <property type="entry name" value="Peptidase_S8_subtilisin-like"/>
</dbReference>
<keyword evidence="2 5" id="KW-0645">Protease</keyword>
<dbReference type="PROSITE" id="PS00137">
    <property type="entry name" value="SUBTILASE_HIS"/>
    <property type="match status" value="1"/>
</dbReference>
<keyword evidence="11" id="KW-1185">Reference proteome</keyword>
<dbReference type="AlphaFoldDB" id="A0A9Q0YPN6"/>
<dbReference type="InterPro" id="IPR034193">
    <property type="entry name" value="PCSK9_ProteinaseK-like"/>
</dbReference>
<dbReference type="EMBL" id="JAIZAY010000017">
    <property type="protein sequence ID" value="KAJ8025406.1"/>
    <property type="molecule type" value="Genomic_DNA"/>
</dbReference>
<evidence type="ECO:0000256" key="3">
    <source>
        <dbReference type="ARBA" id="ARBA00022801"/>
    </source>
</evidence>
<dbReference type="FunFam" id="3.40.50.200:FF:000014">
    <property type="entry name" value="Proteinase K"/>
    <property type="match status" value="1"/>
</dbReference>
<dbReference type="Pfam" id="PF00082">
    <property type="entry name" value="Peptidase_S8"/>
    <property type="match status" value="1"/>
</dbReference>
<dbReference type="Gene3D" id="3.40.50.200">
    <property type="entry name" value="Peptidase S8/S53 domain"/>
    <property type="match status" value="1"/>
</dbReference>
<evidence type="ECO:0000259" key="9">
    <source>
        <dbReference type="Pfam" id="PF05922"/>
    </source>
</evidence>
<sequence>MRVTMFCALMAAATMAAGTQAPLHTVRDEDRIEGSYIIVFQDHVDVNEAAEDMKNRLLSRFIPMGTIERQYEYLLKGIAGSFSEEAIEVIRRLPQVKYVEENQIRKIMQYTEPVASWGLDRIDDRNLTDCDGYYNPHFDGAGVHVYVIDTGVWTTHQDFEGRAEHGWDIVDNDDDATDCHGHGTHCAGTVAGKIYGVAKGANIIAVRVLGCLGFGSSADVLAGMEWARVDSVGKTAIVSMSLGGGPSAADDEAVRRLVEDDVFVVVAAGNDGDDACLGSPARAYEAMTVGATDRFDNIASFSNYGMCVNIFAPGVSITSAWYGSDDNENTISGTSMSCPHVAGAAALIRQENPWEHAWDVFTTLQAFATEDCVMGLDDIPEPTVNSLLHVHKKFEV</sequence>
<dbReference type="InterPro" id="IPR015500">
    <property type="entry name" value="Peptidase_S8_subtilisin-rel"/>
</dbReference>
<gene>
    <name evidence="10" type="ORF">HOLleu_32953</name>
</gene>
<feature type="active site" description="Charge relay system" evidence="5">
    <location>
        <position position="335"/>
    </location>
</feature>
<dbReference type="InterPro" id="IPR036852">
    <property type="entry name" value="Peptidase_S8/S53_dom_sf"/>
</dbReference>
<dbReference type="Gene3D" id="3.30.70.80">
    <property type="entry name" value="Peptidase S8 propeptide/proteinase inhibitor I9"/>
    <property type="match status" value="1"/>
</dbReference>
<organism evidence="10 11">
    <name type="scientific">Holothuria leucospilota</name>
    <name type="common">Black long sea cucumber</name>
    <name type="synonym">Mertensiothuria leucospilota</name>
    <dbReference type="NCBI Taxonomy" id="206669"/>
    <lineage>
        <taxon>Eukaryota</taxon>
        <taxon>Metazoa</taxon>
        <taxon>Echinodermata</taxon>
        <taxon>Eleutherozoa</taxon>
        <taxon>Echinozoa</taxon>
        <taxon>Holothuroidea</taxon>
        <taxon>Aspidochirotacea</taxon>
        <taxon>Aspidochirotida</taxon>
        <taxon>Holothuriidae</taxon>
        <taxon>Holothuria</taxon>
    </lineage>
</organism>
<evidence type="ECO:0000256" key="4">
    <source>
        <dbReference type="ARBA" id="ARBA00022825"/>
    </source>
</evidence>
<dbReference type="InterPro" id="IPR037045">
    <property type="entry name" value="S8pro/Inhibitor_I9_sf"/>
</dbReference>
<dbReference type="PANTHER" id="PTHR43806">
    <property type="entry name" value="PEPTIDASE S8"/>
    <property type="match status" value="1"/>
</dbReference>
<feature type="domain" description="Inhibitor I9" evidence="9">
    <location>
        <begin position="35"/>
        <end position="107"/>
    </location>
</feature>
<dbReference type="InterPro" id="IPR022398">
    <property type="entry name" value="Peptidase_S8_His-AS"/>
</dbReference>
<dbReference type="GO" id="GO:0005615">
    <property type="term" value="C:extracellular space"/>
    <property type="evidence" value="ECO:0007669"/>
    <property type="project" value="TreeGrafter"/>
</dbReference>
<evidence type="ECO:0000256" key="5">
    <source>
        <dbReference type="PROSITE-ProRule" id="PRU01240"/>
    </source>
</evidence>
<keyword evidence="3 5" id="KW-0378">Hydrolase</keyword>
<dbReference type="PROSITE" id="PS00138">
    <property type="entry name" value="SUBTILASE_SER"/>
    <property type="match status" value="1"/>
</dbReference>
<dbReference type="InterPro" id="IPR010259">
    <property type="entry name" value="S8pro/Inhibitor_I9"/>
</dbReference>
<dbReference type="Pfam" id="PF05922">
    <property type="entry name" value="Inhibitor_I9"/>
    <property type="match status" value="1"/>
</dbReference>
<protein>
    <submittedName>
        <fullName evidence="10">Uncharacterized protein</fullName>
    </submittedName>
</protein>
<evidence type="ECO:0000259" key="8">
    <source>
        <dbReference type="Pfam" id="PF00082"/>
    </source>
</evidence>
<evidence type="ECO:0000256" key="7">
    <source>
        <dbReference type="SAM" id="SignalP"/>
    </source>
</evidence>
<dbReference type="GO" id="GO:0004252">
    <property type="term" value="F:serine-type endopeptidase activity"/>
    <property type="evidence" value="ECO:0007669"/>
    <property type="project" value="UniProtKB-UniRule"/>
</dbReference>
<evidence type="ECO:0000313" key="11">
    <source>
        <dbReference type="Proteomes" id="UP001152320"/>
    </source>
</evidence>
<feature type="active site" description="Charge relay system" evidence="5">
    <location>
        <position position="182"/>
    </location>
</feature>
<dbReference type="PROSITE" id="PS51892">
    <property type="entry name" value="SUBTILASE"/>
    <property type="match status" value="1"/>
</dbReference>
<feature type="domain" description="Peptidase S8/S53" evidence="8">
    <location>
        <begin position="140"/>
        <end position="358"/>
    </location>
</feature>
<dbReference type="InterPro" id="IPR023827">
    <property type="entry name" value="Peptidase_S8_Asp-AS"/>
</dbReference>
<dbReference type="PRINTS" id="PR00723">
    <property type="entry name" value="SUBTILISIN"/>
</dbReference>
<dbReference type="CDD" id="cd04077">
    <property type="entry name" value="Peptidases_S8_PCSK9_ProteinaseK_like"/>
    <property type="match status" value="1"/>
</dbReference>
<proteinExistence type="inferred from homology"/>
<feature type="chain" id="PRO_5040153481" evidence="7">
    <location>
        <begin position="22"/>
        <end position="396"/>
    </location>
</feature>
<dbReference type="SUPFAM" id="SSF52743">
    <property type="entry name" value="Subtilisin-like"/>
    <property type="match status" value="1"/>
</dbReference>
<feature type="signal peptide" evidence="7">
    <location>
        <begin position="1"/>
        <end position="21"/>
    </location>
</feature>
<feature type="active site" description="Charge relay system" evidence="5">
    <location>
        <position position="149"/>
    </location>
</feature>
<accession>A0A9Q0YPN6</accession>
<dbReference type="InterPro" id="IPR023828">
    <property type="entry name" value="Peptidase_S8_Ser-AS"/>
</dbReference>
<dbReference type="PROSITE" id="PS00136">
    <property type="entry name" value="SUBTILASE_ASP"/>
    <property type="match status" value="1"/>
</dbReference>
<evidence type="ECO:0000256" key="6">
    <source>
        <dbReference type="RuleBase" id="RU003355"/>
    </source>
</evidence>
<keyword evidence="4 5" id="KW-0720">Serine protease</keyword>
<dbReference type="InterPro" id="IPR000209">
    <property type="entry name" value="Peptidase_S8/S53_dom"/>
</dbReference>
<dbReference type="PANTHER" id="PTHR43806:SF58">
    <property type="entry name" value="ALKALINE PROTEASE 1-RELATED"/>
    <property type="match status" value="1"/>
</dbReference>
<evidence type="ECO:0000256" key="1">
    <source>
        <dbReference type="ARBA" id="ARBA00011073"/>
    </source>
</evidence>
<dbReference type="OrthoDB" id="206201at2759"/>
<name>A0A9Q0YPN6_HOLLE</name>
<dbReference type="Proteomes" id="UP001152320">
    <property type="component" value="Chromosome 17"/>
</dbReference>
<evidence type="ECO:0000256" key="2">
    <source>
        <dbReference type="ARBA" id="ARBA00022670"/>
    </source>
</evidence>
<comment type="similarity">
    <text evidence="1 5 6">Belongs to the peptidase S8 family.</text>
</comment>
<reference evidence="10" key="1">
    <citation type="submission" date="2021-10" db="EMBL/GenBank/DDBJ databases">
        <title>Tropical sea cucumber genome reveals ecological adaptation and Cuvierian tubules defense mechanism.</title>
        <authorList>
            <person name="Chen T."/>
        </authorList>
    </citation>
    <scope>NUCLEOTIDE SEQUENCE</scope>
    <source>
        <strain evidence="10">Nanhai2018</strain>
        <tissue evidence="10">Muscle</tissue>
    </source>
</reference>
<comment type="caution">
    <text evidence="10">The sequence shown here is derived from an EMBL/GenBank/DDBJ whole genome shotgun (WGS) entry which is preliminary data.</text>
</comment>
<evidence type="ECO:0000313" key="10">
    <source>
        <dbReference type="EMBL" id="KAJ8025406.1"/>
    </source>
</evidence>